<dbReference type="Gene3D" id="1.20.1250.10">
    <property type="match status" value="1"/>
</dbReference>
<feature type="compositionally biased region" description="Polar residues" evidence="7">
    <location>
        <begin position="1"/>
        <end position="20"/>
    </location>
</feature>
<comment type="subcellular location">
    <subcellularLocation>
        <location evidence="1">Secreted</location>
    </subcellularLocation>
</comment>
<dbReference type="GeneTree" id="ENSGT01020000230768"/>
<proteinExistence type="inferred from homology"/>
<keyword evidence="6" id="KW-1015">Disulfide bond</keyword>
<organism evidence="8 9">
    <name type="scientific">Acanthochromis polyacanthus</name>
    <name type="common">spiny chromis</name>
    <dbReference type="NCBI Taxonomy" id="80966"/>
    <lineage>
        <taxon>Eukaryota</taxon>
        <taxon>Metazoa</taxon>
        <taxon>Chordata</taxon>
        <taxon>Craniata</taxon>
        <taxon>Vertebrata</taxon>
        <taxon>Euteleostomi</taxon>
        <taxon>Actinopterygii</taxon>
        <taxon>Neopterygii</taxon>
        <taxon>Teleostei</taxon>
        <taxon>Neoteleostei</taxon>
        <taxon>Acanthomorphata</taxon>
        <taxon>Ovalentaria</taxon>
        <taxon>Pomacentridae</taxon>
        <taxon>Acanthochromis</taxon>
    </lineage>
</organism>
<dbReference type="GO" id="GO:0005576">
    <property type="term" value="C:extracellular region"/>
    <property type="evidence" value="ECO:0007669"/>
    <property type="project" value="UniProtKB-SubCell"/>
</dbReference>
<dbReference type="InterPro" id="IPR001323">
    <property type="entry name" value="EPO_TPO"/>
</dbReference>
<reference evidence="8" key="1">
    <citation type="submission" date="2025-08" db="UniProtKB">
        <authorList>
            <consortium name="Ensembl"/>
        </authorList>
    </citation>
    <scope>IDENTIFICATION</scope>
</reference>
<evidence type="ECO:0000313" key="9">
    <source>
        <dbReference type="Proteomes" id="UP000257200"/>
    </source>
</evidence>
<sequence>MLTKSSLMPQGRATAQSNTRTVKHTFTPPGCSAVHPLWRITNRQHLQTFRRTRGLLLLLIGVISTHLPEVHARPIDFWCKNDSRKKMIEMIAEWADCVTSDTLPSPVQLPCVGFRMTEWTNKTLQQKRAEVLGALQVFEGGVQSVMSQVTLPCQTSLLEKLKNSIRNYLAIVKTLPIQSDDLTPSHSAVMNCSQNSLNKVLGHYRRLLIGKVEHLFVDLQDMCSVEHGTISNQGS</sequence>
<name>A0A3Q1GVA8_9TELE</name>
<dbReference type="PANTHER" id="PTHR10560:SF0">
    <property type="entry name" value="THROMBOPOIETIN"/>
    <property type="match status" value="1"/>
</dbReference>
<keyword evidence="4" id="KW-0372">Hormone</keyword>
<evidence type="ECO:0000256" key="1">
    <source>
        <dbReference type="ARBA" id="ARBA00004613"/>
    </source>
</evidence>
<dbReference type="SUPFAM" id="SSF47266">
    <property type="entry name" value="4-helical cytokines"/>
    <property type="match status" value="1"/>
</dbReference>
<dbReference type="GO" id="GO:0008283">
    <property type="term" value="P:cell population proliferation"/>
    <property type="evidence" value="ECO:0007669"/>
    <property type="project" value="InterPro"/>
</dbReference>
<evidence type="ECO:0000256" key="2">
    <source>
        <dbReference type="ARBA" id="ARBA00005782"/>
    </source>
</evidence>
<dbReference type="STRING" id="80966.ENSAPOP00000031317"/>
<evidence type="ECO:0000256" key="3">
    <source>
        <dbReference type="ARBA" id="ARBA00022525"/>
    </source>
</evidence>
<evidence type="ECO:0000256" key="5">
    <source>
        <dbReference type="ARBA" id="ARBA00022729"/>
    </source>
</evidence>
<dbReference type="AlphaFoldDB" id="A0A3Q1GVA8"/>
<dbReference type="Proteomes" id="UP000257200">
    <property type="component" value="Unplaced"/>
</dbReference>
<dbReference type="InterPro" id="IPR003978">
    <property type="entry name" value="Thrombopoietin"/>
</dbReference>
<accession>A0A3Q1GVA8</accession>
<dbReference type="Ensembl" id="ENSAPOT00000033218.1">
    <property type="protein sequence ID" value="ENSAPOP00000031317.1"/>
    <property type="gene ID" value="ENSAPOG00000018315.1"/>
</dbReference>
<dbReference type="GO" id="GO:0005125">
    <property type="term" value="F:cytokine activity"/>
    <property type="evidence" value="ECO:0007669"/>
    <property type="project" value="InterPro"/>
</dbReference>
<dbReference type="InParanoid" id="A0A3Q1GVA8"/>
<keyword evidence="5" id="KW-0732">Signal</keyword>
<dbReference type="GO" id="GO:0005179">
    <property type="term" value="F:hormone activity"/>
    <property type="evidence" value="ECO:0007669"/>
    <property type="project" value="UniProtKB-KW"/>
</dbReference>
<dbReference type="InterPro" id="IPR009079">
    <property type="entry name" value="4_helix_cytokine-like_core"/>
</dbReference>
<reference evidence="8" key="2">
    <citation type="submission" date="2025-09" db="UniProtKB">
        <authorList>
            <consortium name="Ensembl"/>
        </authorList>
    </citation>
    <scope>IDENTIFICATION</scope>
</reference>
<keyword evidence="9" id="KW-1185">Reference proteome</keyword>
<dbReference type="Pfam" id="PF00758">
    <property type="entry name" value="EPO_TPO"/>
    <property type="match status" value="1"/>
</dbReference>
<comment type="similarity">
    <text evidence="2">Belongs to the EPO/TPO family.</text>
</comment>
<evidence type="ECO:0000256" key="6">
    <source>
        <dbReference type="ARBA" id="ARBA00023157"/>
    </source>
</evidence>
<evidence type="ECO:0000313" key="8">
    <source>
        <dbReference type="Ensembl" id="ENSAPOP00000031317.1"/>
    </source>
</evidence>
<dbReference type="PANTHER" id="PTHR10560">
    <property type="entry name" value="THROMBOPOIETIN"/>
    <property type="match status" value="1"/>
</dbReference>
<evidence type="ECO:0000256" key="4">
    <source>
        <dbReference type="ARBA" id="ARBA00022702"/>
    </source>
</evidence>
<protein>
    <submittedName>
        <fullName evidence="8">Thrombopoietin-like</fullName>
    </submittedName>
</protein>
<feature type="region of interest" description="Disordered" evidence="7">
    <location>
        <begin position="1"/>
        <end position="25"/>
    </location>
</feature>
<dbReference type="PRINTS" id="PR01485">
    <property type="entry name" value="THROMBOPTN"/>
</dbReference>
<keyword evidence="3" id="KW-0964">Secreted</keyword>
<evidence type="ECO:0000256" key="7">
    <source>
        <dbReference type="SAM" id="MobiDB-lite"/>
    </source>
</evidence>